<evidence type="ECO:0000313" key="1">
    <source>
        <dbReference type="EMBL" id="CBW76588.1"/>
    </source>
</evidence>
<evidence type="ECO:0000313" key="2">
    <source>
        <dbReference type="Proteomes" id="UP000007437"/>
    </source>
</evidence>
<dbReference type="Proteomes" id="UP000007437">
    <property type="component" value="Plasmid pBRH01"/>
</dbReference>
<dbReference type="KEGG" id="brh:RBRH_04232"/>
<organism evidence="1 2">
    <name type="scientific">Mycetohabitans rhizoxinica (strain DSM 19002 / CIP 109453 / HKI 454)</name>
    <name type="common">Paraburkholderia rhizoxinica</name>
    <dbReference type="NCBI Taxonomy" id="882378"/>
    <lineage>
        <taxon>Bacteria</taxon>
        <taxon>Pseudomonadati</taxon>
        <taxon>Pseudomonadota</taxon>
        <taxon>Betaproteobacteria</taxon>
        <taxon>Burkholderiales</taxon>
        <taxon>Burkholderiaceae</taxon>
        <taxon>Mycetohabitans</taxon>
    </lineage>
</organism>
<proteinExistence type="predicted"/>
<protein>
    <submittedName>
        <fullName evidence="1">Uncharacterized protein</fullName>
    </submittedName>
</protein>
<sequence length="36" mass="4082">MYLAQQVNTTYRDERFIYADFSDAPSGKILRVGVVG</sequence>
<reference evidence="1 2" key="1">
    <citation type="journal article" date="2011" name="J. Bacteriol.">
        <title>Complete genome sequence of Burkholderia rhizoxinica, an endosymbiont of Rhizopus microsporus.</title>
        <authorList>
            <person name="Lackner G."/>
            <person name="Moebius N."/>
            <person name="Partida-Martinez L."/>
            <person name="Hertweck C."/>
        </authorList>
    </citation>
    <scope>NUCLEOTIDE SEQUENCE [LARGE SCALE GENOMIC DNA]</scope>
    <source>
        <strain evidence="2">DSM 19002 / CIP 109453 / HKI 454</strain>
        <plasmid evidence="1 2">pBRH01</plasmid>
    </source>
</reference>
<keyword evidence="1" id="KW-0614">Plasmid</keyword>
<dbReference type="AlphaFoldDB" id="E5AU14"/>
<name>E5AU14_MYCRK</name>
<dbReference type="HOGENOM" id="CLU_3355094_0_0_4"/>
<accession>E5AU14</accession>
<gene>
    <name evidence="1" type="ordered locus">RBRH_04232</name>
</gene>
<dbReference type="EMBL" id="FR687360">
    <property type="protein sequence ID" value="CBW76588.1"/>
    <property type="molecule type" value="Genomic_DNA"/>
</dbReference>
<geneLocation type="plasmid" evidence="1 2">
    <name>pBRH01</name>
</geneLocation>